<organism evidence="6 7">
    <name type="scientific">Pelosinus propionicus DSM 13327</name>
    <dbReference type="NCBI Taxonomy" id="1123291"/>
    <lineage>
        <taxon>Bacteria</taxon>
        <taxon>Bacillati</taxon>
        <taxon>Bacillota</taxon>
        <taxon>Negativicutes</taxon>
        <taxon>Selenomonadales</taxon>
        <taxon>Sporomusaceae</taxon>
        <taxon>Pelosinus</taxon>
    </lineage>
</organism>
<dbReference type="SUPFAM" id="SSF53850">
    <property type="entry name" value="Periplasmic binding protein-like II"/>
    <property type="match status" value="1"/>
</dbReference>
<reference evidence="7" key="1">
    <citation type="submission" date="2016-10" db="EMBL/GenBank/DDBJ databases">
        <authorList>
            <person name="Varghese N."/>
            <person name="Submissions S."/>
        </authorList>
    </citation>
    <scope>NUCLEOTIDE SEQUENCE [LARGE SCALE GENOMIC DNA]</scope>
    <source>
        <strain evidence="7">DSM 13327</strain>
    </source>
</reference>
<dbReference type="InterPro" id="IPR000847">
    <property type="entry name" value="LysR_HTH_N"/>
</dbReference>
<dbReference type="AlphaFoldDB" id="A0A1I4JY72"/>
<dbReference type="PROSITE" id="PS50931">
    <property type="entry name" value="HTH_LYSR"/>
    <property type="match status" value="1"/>
</dbReference>
<evidence type="ECO:0000256" key="2">
    <source>
        <dbReference type="ARBA" id="ARBA00023015"/>
    </source>
</evidence>
<proteinExistence type="inferred from homology"/>
<keyword evidence="7" id="KW-1185">Reference proteome</keyword>
<name>A0A1I4JY72_9FIRM</name>
<dbReference type="GO" id="GO:0000976">
    <property type="term" value="F:transcription cis-regulatory region binding"/>
    <property type="evidence" value="ECO:0007669"/>
    <property type="project" value="TreeGrafter"/>
</dbReference>
<dbReference type="PANTHER" id="PTHR30126">
    <property type="entry name" value="HTH-TYPE TRANSCRIPTIONAL REGULATOR"/>
    <property type="match status" value="1"/>
</dbReference>
<evidence type="ECO:0000313" key="6">
    <source>
        <dbReference type="EMBL" id="SFL71056.1"/>
    </source>
</evidence>
<comment type="similarity">
    <text evidence="1">Belongs to the LysR transcriptional regulatory family.</text>
</comment>
<dbReference type="Gene3D" id="3.40.190.290">
    <property type="match status" value="1"/>
</dbReference>
<accession>A0A1I4JY72</accession>
<feature type="domain" description="HTH lysR-type" evidence="5">
    <location>
        <begin position="1"/>
        <end position="58"/>
    </location>
</feature>
<dbReference type="FunFam" id="1.10.10.10:FF:000001">
    <property type="entry name" value="LysR family transcriptional regulator"/>
    <property type="match status" value="1"/>
</dbReference>
<evidence type="ECO:0000256" key="4">
    <source>
        <dbReference type="ARBA" id="ARBA00023163"/>
    </source>
</evidence>
<sequence>MDIRLLKTFCVVAKLENITQAAELLNFTQPTVSAQIRSLEEHFGVQLFERIGKKLYITDAGRYLIDPSEKILRIYGETVTNIHCFSEVQYMRVGISSSYINSLLSPALLQLQTSGNADKINVEICLNSSCVLNGLNNNQYDIGIVHDFISAKYLNTIMIHSEDLVWAGHKKLMKDKNCPQIDEYPVINFRQGCTFRMLCDELLQKHGLNSTFEYSDFDSVKNAMMEGLGIALLPRSVVENLNKENDKFYIFNERSQLKIPLFAITRKDKNLSPTVHTLIKKLQENSVMI</sequence>
<dbReference type="InterPro" id="IPR005119">
    <property type="entry name" value="LysR_subst-bd"/>
</dbReference>
<dbReference type="InterPro" id="IPR036388">
    <property type="entry name" value="WH-like_DNA-bd_sf"/>
</dbReference>
<keyword evidence="3 6" id="KW-0238">DNA-binding</keyword>
<dbReference type="InterPro" id="IPR036390">
    <property type="entry name" value="WH_DNA-bd_sf"/>
</dbReference>
<evidence type="ECO:0000259" key="5">
    <source>
        <dbReference type="PROSITE" id="PS50931"/>
    </source>
</evidence>
<dbReference type="PRINTS" id="PR00039">
    <property type="entry name" value="HTHLYSR"/>
</dbReference>
<dbReference type="RefSeq" id="WP_090935910.1">
    <property type="nucleotide sequence ID" value="NZ_FOTS01000014.1"/>
</dbReference>
<evidence type="ECO:0000256" key="1">
    <source>
        <dbReference type="ARBA" id="ARBA00009437"/>
    </source>
</evidence>
<dbReference type="EMBL" id="FOTS01000014">
    <property type="protein sequence ID" value="SFL71056.1"/>
    <property type="molecule type" value="Genomic_DNA"/>
</dbReference>
<dbReference type="Pfam" id="PF00126">
    <property type="entry name" value="HTH_1"/>
    <property type="match status" value="1"/>
</dbReference>
<dbReference type="PANTHER" id="PTHR30126:SF40">
    <property type="entry name" value="HTH-TYPE TRANSCRIPTIONAL REGULATOR GLTR"/>
    <property type="match status" value="1"/>
</dbReference>
<dbReference type="Pfam" id="PF03466">
    <property type="entry name" value="LysR_substrate"/>
    <property type="match status" value="1"/>
</dbReference>
<dbReference type="Proteomes" id="UP000199520">
    <property type="component" value="Unassembled WGS sequence"/>
</dbReference>
<dbReference type="Gene3D" id="1.10.10.10">
    <property type="entry name" value="Winged helix-like DNA-binding domain superfamily/Winged helix DNA-binding domain"/>
    <property type="match status" value="1"/>
</dbReference>
<dbReference type="CDD" id="cd05466">
    <property type="entry name" value="PBP2_LTTR_substrate"/>
    <property type="match status" value="1"/>
</dbReference>
<protein>
    <submittedName>
        <fullName evidence="6">DNA-binding transcriptional regulator, LysR family</fullName>
    </submittedName>
</protein>
<evidence type="ECO:0000313" key="7">
    <source>
        <dbReference type="Proteomes" id="UP000199520"/>
    </source>
</evidence>
<evidence type="ECO:0000256" key="3">
    <source>
        <dbReference type="ARBA" id="ARBA00023125"/>
    </source>
</evidence>
<dbReference type="STRING" id="1123291.SAMN04490355_101484"/>
<keyword evidence="4" id="KW-0804">Transcription</keyword>
<keyword evidence="2" id="KW-0805">Transcription regulation</keyword>
<dbReference type="OrthoDB" id="9803735at2"/>
<dbReference type="SUPFAM" id="SSF46785">
    <property type="entry name" value="Winged helix' DNA-binding domain"/>
    <property type="match status" value="1"/>
</dbReference>
<gene>
    <name evidence="6" type="ORF">SAMN04490355_101484</name>
</gene>
<dbReference type="GO" id="GO:0003700">
    <property type="term" value="F:DNA-binding transcription factor activity"/>
    <property type="evidence" value="ECO:0007669"/>
    <property type="project" value="InterPro"/>
</dbReference>